<feature type="signal peptide" evidence="1">
    <location>
        <begin position="1"/>
        <end position="28"/>
    </location>
</feature>
<dbReference type="OrthoDB" id="10277149at2759"/>
<dbReference type="AlphaFoldDB" id="E9HCJ0"/>
<evidence type="ECO:0000256" key="1">
    <source>
        <dbReference type="SAM" id="SignalP"/>
    </source>
</evidence>
<accession>E9HCJ0</accession>
<gene>
    <name evidence="2" type="ORF">DAPPUDRAFT_309409</name>
</gene>
<evidence type="ECO:0000313" key="3">
    <source>
        <dbReference type="Proteomes" id="UP000000305"/>
    </source>
</evidence>
<protein>
    <submittedName>
        <fullName evidence="2">Uncharacterized protein</fullName>
    </submittedName>
</protein>
<proteinExistence type="predicted"/>
<dbReference type="KEGG" id="dpx:DAPPUDRAFT_309409"/>
<evidence type="ECO:0000313" key="2">
    <source>
        <dbReference type="EMBL" id="EFX70523.1"/>
    </source>
</evidence>
<dbReference type="Proteomes" id="UP000000305">
    <property type="component" value="Unassembled WGS sequence"/>
</dbReference>
<dbReference type="HOGENOM" id="CLU_2040449_0_0_1"/>
<keyword evidence="3" id="KW-1185">Reference proteome</keyword>
<feature type="chain" id="PRO_5003241883" evidence="1">
    <location>
        <begin position="29"/>
        <end position="121"/>
    </location>
</feature>
<sequence>MFLNTFANLVLMAMMLQFLIVETQLTAATPEQANNIGSVQLSTVCSNTVDSNMNLLFDKTSRLYPELNIFFSAVRNKGKKELDRSCTNSRGDFMEYQTSEVGNTEKTLVINHQMVIEKIKL</sequence>
<dbReference type="EMBL" id="GL732620">
    <property type="protein sequence ID" value="EFX70523.1"/>
    <property type="molecule type" value="Genomic_DNA"/>
</dbReference>
<organism evidence="2 3">
    <name type="scientific">Daphnia pulex</name>
    <name type="common">Water flea</name>
    <dbReference type="NCBI Taxonomy" id="6669"/>
    <lineage>
        <taxon>Eukaryota</taxon>
        <taxon>Metazoa</taxon>
        <taxon>Ecdysozoa</taxon>
        <taxon>Arthropoda</taxon>
        <taxon>Crustacea</taxon>
        <taxon>Branchiopoda</taxon>
        <taxon>Diplostraca</taxon>
        <taxon>Cladocera</taxon>
        <taxon>Anomopoda</taxon>
        <taxon>Daphniidae</taxon>
        <taxon>Daphnia</taxon>
    </lineage>
</organism>
<name>E9HCJ0_DAPPU</name>
<dbReference type="InParanoid" id="E9HCJ0"/>
<reference evidence="2 3" key="1">
    <citation type="journal article" date="2011" name="Science">
        <title>The ecoresponsive genome of Daphnia pulex.</title>
        <authorList>
            <person name="Colbourne J.K."/>
            <person name="Pfrender M.E."/>
            <person name="Gilbert D."/>
            <person name="Thomas W.K."/>
            <person name="Tucker A."/>
            <person name="Oakley T.H."/>
            <person name="Tokishita S."/>
            <person name="Aerts A."/>
            <person name="Arnold G.J."/>
            <person name="Basu M.K."/>
            <person name="Bauer D.J."/>
            <person name="Caceres C.E."/>
            <person name="Carmel L."/>
            <person name="Casola C."/>
            <person name="Choi J.H."/>
            <person name="Detter J.C."/>
            <person name="Dong Q."/>
            <person name="Dusheyko S."/>
            <person name="Eads B.D."/>
            <person name="Frohlich T."/>
            <person name="Geiler-Samerotte K.A."/>
            <person name="Gerlach D."/>
            <person name="Hatcher P."/>
            <person name="Jogdeo S."/>
            <person name="Krijgsveld J."/>
            <person name="Kriventseva E.V."/>
            <person name="Kultz D."/>
            <person name="Laforsch C."/>
            <person name="Lindquist E."/>
            <person name="Lopez J."/>
            <person name="Manak J.R."/>
            <person name="Muller J."/>
            <person name="Pangilinan J."/>
            <person name="Patwardhan R.P."/>
            <person name="Pitluck S."/>
            <person name="Pritham E.J."/>
            <person name="Rechtsteiner A."/>
            <person name="Rho M."/>
            <person name="Rogozin I.B."/>
            <person name="Sakarya O."/>
            <person name="Salamov A."/>
            <person name="Schaack S."/>
            <person name="Shapiro H."/>
            <person name="Shiga Y."/>
            <person name="Skalitzky C."/>
            <person name="Smith Z."/>
            <person name="Souvorov A."/>
            <person name="Sung W."/>
            <person name="Tang Z."/>
            <person name="Tsuchiya D."/>
            <person name="Tu H."/>
            <person name="Vos H."/>
            <person name="Wang M."/>
            <person name="Wolf Y.I."/>
            <person name="Yamagata H."/>
            <person name="Yamada T."/>
            <person name="Ye Y."/>
            <person name="Shaw J.R."/>
            <person name="Andrews J."/>
            <person name="Crease T.J."/>
            <person name="Tang H."/>
            <person name="Lucas S.M."/>
            <person name="Robertson H.M."/>
            <person name="Bork P."/>
            <person name="Koonin E.V."/>
            <person name="Zdobnov E.M."/>
            <person name="Grigoriev I.V."/>
            <person name="Lynch M."/>
            <person name="Boore J.L."/>
        </authorList>
    </citation>
    <scope>NUCLEOTIDE SEQUENCE [LARGE SCALE GENOMIC DNA]</scope>
</reference>
<keyword evidence="1" id="KW-0732">Signal</keyword>